<reference evidence="2 3" key="1">
    <citation type="submission" date="2019-12" db="EMBL/GenBank/DDBJ databases">
        <authorList>
            <person name="Lee S.D."/>
        </authorList>
    </citation>
    <scope>NUCLEOTIDE SEQUENCE [LARGE SCALE GENOMIC DNA]</scope>
    <source>
        <strain evidence="2 3">GH1-50</strain>
    </source>
</reference>
<organism evidence="2 3">
    <name type="scientific">Kangsaoukella pontilimi</name>
    <dbReference type="NCBI Taxonomy" id="2691042"/>
    <lineage>
        <taxon>Bacteria</taxon>
        <taxon>Pseudomonadati</taxon>
        <taxon>Pseudomonadota</taxon>
        <taxon>Alphaproteobacteria</taxon>
        <taxon>Rhodobacterales</taxon>
        <taxon>Paracoccaceae</taxon>
        <taxon>Kangsaoukella</taxon>
    </lineage>
</organism>
<keyword evidence="1" id="KW-0732">Signal</keyword>
<evidence type="ECO:0000313" key="2">
    <source>
        <dbReference type="EMBL" id="MXQ09326.1"/>
    </source>
</evidence>
<accession>A0A7C9IT55</accession>
<evidence type="ECO:0000256" key="1">
    <source>
        <dbReference type="SAM" id="SignalP"/>
    </source>
</evidence>
<evidence type="ECO:0000313" key="3">
    <source>
        <dbReference type="Proteomes" id="UP000480350"/>
    </source>
</evidence>
<sequence>MKRSLSMALALACIAFSAEGHEFWIDPVEHQVAPGANIVADLRVGQEYGGSAYSYLPPRFRRFDYAFDGQVAPVEGLIGDRPAVTMAAPGEGLVTLIHVTTDSRITWDDFADFEAFVVHKDAEWTLEPHESGELSKEKVSEVYSRYAKSLVGVGKSAGSDIEAGLLTEIVALENPYTDDTSDGVDVRLLYQGEPRGDEQIEIYQKTPEGEVTVSTVRTDDDGVASIPVTPGNRYMLDAVVLRRAEGPEIWESLWANLTFAVPAE</sequence>
<reference evidence="2 3" key="2">
    <citation type="submission" date="2020-03" db="EMBL/GenBank/DDBJ databases">
        <title>Kangsaoukella pontilimi gen. nov., sp. nov., a new member of the family Rhodobacteraceae isolated from a tidal mudflat.</title>
        <authorList>
            <person name="Kim I.S."/>
        </authorList>
    </citation>
    <scope>NUCLEOTIDE SEQUENCE [LARGE SCALE GENOMIC DNA]</scope>
    <source>
        <strain evidence="2 3">GH1-50</strain>
    </source>
</reference>
<dbReference type="RefSeq" id="WP_160765255.1">
    <property type="nucleotide sequence ID" value="NZ_WUPT01000003.1"/>
</dbReference>
<protein>
    <submittedName>
        <fullName evidence="2">DUF4198 domain-containing protein</fullName>
    </submittedName>
</protein>
<dbReference type="Pfam" id="PF10670">
    <property type="entry name" value="DUF4198"/>
    <property type="match status" value="1"/>
</dbReference>
<gene>
    <name evidence="2" type="ORF">GQ651_15885</name>
</gene>
<comment type="caution">
    <text evidence="2">The sequence shown here is derived from an EMBL/GenBank/DDBJ whole genome shotgun (WGS) entry which is preliminary data.</text>
</comment>
<dbReference type="EMBL" id="WUPT01000003">
    <property type="protein sequence ID" value="MXQ09326.1"/>
    <property type="molecule type" value="Genomic_DNA"/>
</dbReference>
<feature type="signal peptide" evidence="1">
    <location>
        <begin position="1"/>
        <end position="20"/>
    </location>
</feature>
<keyword evidence="3" id="KW-1185">Reference proteome</keyword>
<dbReference type="Proteomes" id="UP000480350">
    <property type="component" value="Unassembled WGS sequence"/>
</dbReference>
<dbReference type="AlphaFoldDB" id="A0A7C9IT55"/>
<name>A0A7C9IT55_9RHOB</name>
<proteinExistence type="predicted"/>
<dbReference type="InterPro" id="IPR019613">
    <property type="entry name" value="DUF4198"/>
</dbReference>
<feature type="chain" id="PRO_5028819795" evidence="1">
    <location>
        <begin position="21"/>
        <end position="264"/>
    </location>
</feature>